<proteinExistence type="predicted"/>
<dbReference type="PANTHER" id="PTHR31272:SF9">
    <property type="entry name" value="BLL1027 PROTEIN"/>
    <property type="match status" value="1"/>
</dbReference>
<comment type="caution">
    <text evidence="2">The sequence shown here is derived from an EMBL/GenBank/DDBJ whole genome shotgun (WGS) entry which is preliminary data.</text>
</comment>
<feature type="transmembrane region" description="Helical" evidence="1">
    <location>
        <begin position="241"/>
        <end position="264"/>
    </location>
</feature>
<gene>
    <name evidence="2" type="ORF">HC235_00980</name>
</gene>
<feature type="transmembrane region" description="Helical" evidence="1">
    <location>
        <begin position="173"/>
        <end position="201"/>
    </location>
</feature>
<feature type="transmembrane region" description="Helical" evidence="1">
    <location>
        <begin position="320"/>
        <end position="342"/>
    </location>
</feature>
<dbReference type="GeneID" id="5054268"/>
<feature type="transmembrane region" description="Helical" evidence="1">
    <location>
        <begin position="354"/>
        <end position="375"/>
    </location>
</feature>
<keyword evidence="1" id="KW-0812">Transmembrane</keyword>
<evidence type="ECO:0000256" key="1">
    <source>
        <dbReference type="SAM" id="Phobius"/>
    </source>
</evidence>
<reference evidence="2 3" key="1">
    <citation type="journal article" date="2020" name="Nat. Commun.">
        <title>The structures of two archaeal type IV pili illuminate evolutionary relationships.</title>
        <authorList>
            <person name="Wang F."/>
            <person name="Baquero D.P."/>
            <person name="Su Z."/>
            <person name="Beltran L.C."/>
            <person name="Prangishvili D."/>
            <person name="Krupovic M."/>
            <person name="Egelman E.H."/>
        </authorList>
    </citation>
    <scope>NUCLEOTIDE SEQUENCE [LARGE SCALE GENOMIC DNA]</scope>
    <source>
        <strain evidence="2 3">2GA</strain>
    </source>
</reference>
<dbReference type="EMBL" id="JAAVJF010000001">
    <property type="protein sequence ID" value="NYR14567.1"/>
    <property type="molecule type" value="Genomic_DNA"/>
</dbReference>
<feature type="transmembrane region" description="Helical" evidence="1">
    <location>
        <begin position="213"/>
        <end position="235"/>
    </location>
</feature>
<dbReference type="OMA" id="TMVIFKV"/>
<dbReference type="AlphaFoldDB" id="A0A7L4P7V3"/>
<name>A0A7L4P7V3_9CREN</name>
<protein>
    <submittedName>
        <fullName evidence="2">Cytochrome C biogenesis protein</fullName>
    </submittedName>
</protein>
<keyword evidence="1" id="KW-1133">Transmembrane helix</keyword>
<keyword evidence="3" id="KW-1185">Reference proteome</keyword>
<feature type="transmembrane region" description="Helical" evidence="1">
    <location>
        <begin position="285"/>
        <end position="314"/>
    </location>
</feature>
<organism evidence="2 3">
    <name type="scientific">Pyrobaculum arsenaticum</name>
    <dbReference type="NCBI Taxonomy" id="121277"/>
    <lineage>
        <taxon>Archaea</taxon>
        <taxon>Thermoproteota</taxon>
        <taxon>Thermoprotei</taxon>
        <taxon>Thermoproteales</taxon>
        <taxon>Thermoproteaceae</taxon>
        <taxon>Pyrobaculum</taxon>
    </lineage>
</organism>
<evidence type="ECO:0000313" key="3">
    <source>
        <dbReference type="Proteomes" id="UP000554766"/>
    </source>
</evidence>
<dbReference type="InterPro" id="IPR051790">
    <property type="entry name" value="Cytochrome_c-biogenesis_DsbD"/>
</dbReference>
<dbReference type="RefSeq" id="WP_011900416.1">
    <property type="nucleotide sequence ID" value="NZ_JAAVJF010000001.1"/>
</dbReference>
<dbReference type="Proteomes" id="UP000554766">
    <property type="component" value="Unassembled WGS sequence"/>
</dbReference>
<sequence length="376" mass="40070">MRFLAILLVLSLLLSAAYVEKGALQFKLVDSPYDVEGKFFLYIYQPLCEECKKLEALFGREDVAAALSGYRLYALDLSKSGVAAVDVYVEGQVVYVDHGVVKYFAASGRRSFLIPGTPTVLIGIKENGTVRLLGFWTGADMPPGEDLGAAFVRFLGEVSESGSAAESSYRVDVLWVFPLAFIMGAVSAFSPCVLPVLGIAAVTHFARRSLGRVLAGMVVSYAAIGALVAASGVAAASVRPLLAAIGGVLLVALGAVLLVERLNVKYATAMSRIQTSAYKKLSKAGDFLVGVSLGAVWVPCILPYMGFATVLALISLAGDYLLLLTALLMYGGGLALMVYVIVRGLLKRVKPKRWYEKAVGVLSILIGFYLVASVWI</sequence>
<dbReference type="PANTHER" id="PTHR31272">
    <property type="entry name" value="CYTOCHROME C-TYPE BIOGENESIS PROTEIN HI_1454-RELATED"/>
    <property type="match status" value="1"/>
</dbReference>
<evidence type="ECO:0000313" key="2">
    <source>
        <dbReference type="EMBL" id="NYR14567.1"/>
    </source>
</evidence>
<accession>A0A7L4P7V3</accession>
<keyword evidence="1" id="KW-0472">Membrane</keyword>